<dbReference type="AlphaFoldDB" id="A0A1X6MH34"/>
<dbReference type="RefSeq" id="XP_024332528.1">
    <property type="nucleotide sequence ID" value="XM_024481699.1"/>
</dbReference>
<accession>A0A1X6MH34</accession>
<dbReference type="Proteomes" id="UP000194127">
    <property type="component" value="Unassembled WGS sequence"/>
</dbReference>
<evidence type="ECO:0000313" key="2">
    <source>
        <dbReference type="EMBL" id="OSX55734.1"/>
    </source>
</evidence>
<organism evidence="2 3">
    <name type="scientific">Postia placenta MAD-698-R-SB12</name>
    <dbReference type="NCBI Taxonomy" id="670580"/>
    <lineage>
        <taxon>Eukaryota</taxon>
        <taxon>Fungi</taxon>
        <taxon>Dikarya</taxon>
        <taxon>Basidiomycota</taxon>
        <taxon>Agaricomycotina</taxon>
        <taxon>Agaricomycetes</taxon>
        <taxon>Polyporales</taxon>
        <taxon>Adustoporiaceae</taxon>
        <taxon>Rhodonia</taxon>
    </lineage>
</organism>
<feature type="region of interest" description="Disordered" evidence="1">
    <location>
        <begin position="26"/>
        <end position="52"/>
    </location>
</feature>
<evidence type="ECO:0000256" key="1">
    <source>
        <dbReference type="SAM" id="MobiDB-lite"/>
    </source>
</evidence>
<proteinExistence type="predicted"/>
<protein>
    <submittedName>
        <fullName evidence="2">Uncharacterized protein</fullName>
    </submittedName>
</protein>
<reference evidence="2 3" key="1">
    <citation type="submission" date="2017-04" db="EMBL/GenBank/DDBJ databases">
        <title>Genome Sequence of the Model Brown-Rot Fungus Postia placenta SB12.</title>
        <authorList>
            <consortium name="DOE Joint Genome Institute"/>
            <person name="Gaskell J."/>
            <person name="Kersten P."/>
            <person name="Larrondo L.F."/>
            <person name="Canessa P."/>
            <person name="Martinez D."/>
            <person name="Hibbett D."/>
            <person name="Schmoll M."/>
            <person name="Kubicek C.P."/>
            <person name="Martinez A.T."/>
            <person name="Yadav J."/>
            <person name="Master E."/>
            <person name="Magnuson J.K."/>
            <person name="James T."/>
            <person name="Yaver D."/>
            <person name="Berka R."/>
            <person name="Labutti K."/>
            <person name="Lipzen A."/>
            <person name="Aerts A."/>
            <person name="Barry K."/>
            <person name="Henrissat B."/>
            <person name="Blanchette R."/>
            <person name="Grigoriev I."/>
            <person name="Cullen D."/>
        </authorList>
    </citation>
    <scope>NUCLEOTIDE SEQUENCE [LARGE SCALE GENOMIC DNA]</scope>
    <source>
        <strain evidence="2 3">MAD-698-R-SB12</strain>
    </source>
</reference>
<evidence type="ECO:0000313" key="3">
    <source>
        <dbReference type="Proteomes" id="UP000194127"/>
    </source>
</evidence>
<gene>
    <name evidence="2" type="ORF">POSPLADRAFT_1063644</name>
</gene>
<feature type="region of interest" description="Disordered" evidence="1">
    <location>
        <begin position="95"/>
        <end position="123"/>
    </location>
</feature>
<keyword evidence="3" id="KW-1185">Reference proteome</keyword>
<sequence length="159" mass="17071">MSRHLRCLPAVGRVYKPAARIPAGALARTSRAPQRRLPYPRTPEVYPSTENPPTAKRVRFARATRTFLPGNPTASARPAAGHRNRALLARAMTAGPGPGTACPNVPARRGAPPRGGTGRQSGMRATKGRLCPCFDCCVPTAQACWSSEWTVPVVHRIDV</sequence>
<name>A0A1X6MH34_9APHY</name>
<dbReference type="GeneID" id="36326649"/>
<dbReference type="EMBL" id="KZ111037">
    <property type="protein sequence ID" value="OSX55734.1"/>
    <property type="molecule type" value="Genomic_DNA"/>
</dbReference>